<feature type="chain" id="PRO_5016728069" evidence="1">
    <location>
        <begin position="28"/>
        <end position="227"/>
    </location>
</feature>
<dbReference type="Gene3D" id="3.30.110.170">
    <property type="entry name" value="Protein of unknown function (DUF541), domain 1"/>
    <property type="match status" value="1"/>
</dbReference>
<dbReference type="AlphaFoldDB" id="A0A368NNN2"/>
<gene>
    <name evidence="2" type="ORF">DU002_06180</name>
</gene>
<reference evidence="2 3" key="1">
    <citation type="submission" date="2018-07" db="EMBL/GenBank/DDBJ databases">
        <title>Corallincola holothuriorum sp. nov., a new facultative anaerobe isolated from sea cucumber Apostichopus japonicus.</title>
        <authorList>
            <person name="Xia H."/>
        </authorList>
    </citation>
    <scope>NUCLEOTIDE SEQUENCE [LARGE SCALE GENOMIC DNA]</scope>
    <source>
        <strain evidence="2 3">C4</strain>
    </source>
</reference>
<keyword evidence="3" id="KW-1185">Reference proteome</keyword>
<evidence type="ECO:0000256" key="1">
    <source>
        <dbReference type="SAM" id="SignalP"/>
    </source>
</evidence>
<dbReference type="Proteomes" id="UP000252558">
    <property type="component" value="Unassembled WGS sequence"/>
</dbReference>
<dbReference type="Pfam" id="PF04402">
    <property type="entry name" value="SIMPL"/>
    <property type="match status" value="1"/>
</dbReference>
<dbReference type="EMBL" id="QPID01000003">
    <property type="protein sequence ID" value="RCU50911.1"/>
    <property type="molecule type" value="Genomic_DNA"/>
</dbReference>
<protein>
    <submittedName>
        <fullName evidence="2">DUF541 domain-containing protein</fullName>
    </submittedName>
</protein>
<dbReference type="InterPro" id="IPR052022">
    <property type="entry name" value="26kDa_periplasmic_antigen"/>
</dbReference>
<feature type="signal peptide" evidence="1">
    <location>
        <begin position="1"/>
        <end position="27"/>
    </location>
</feature>
<keyword evidence="1" id="KW-0732">Signal</keyword>
<proteinExistence type="predicted"/>
<dbReference type="InterPro" id="IPR007497">
    <property type="entry name" value="SIMPL/DUF541"/>
</dbReference>
<accession>A0A368NNN2</accession>
<comment type="caution">
    <text evidence="2">The sequence shown here is derived from an EMBL/GenBank/DDBJ whole genome shotgun (WGS) entry which is preliminary data.</text>
</comment>
<dbReference type="PANTHER" id="PTHR34387">
    <property type="entry name" value="SLR1258 PROTEIN"/>
    <property type="match status" value="1"/>
</dbReference>
<dbReference type="PANTHER" id="PTHR34387:SF1">
    <property type="entry name" value="PERIPLASMIC IMMUNOGENIC PROTEIN"/>
    <property type="match status" value="1"/>
</dbReference>
<evidence type="ECO:0000313" key="3">
    <source>
        <dbReference type="Proteomes" id="UP000252558"/>
    </source>
</evidence>
<dbReference type="GO" id="GO:0006974">
    <property type="term" value="P:DNA damage response"/>
    <property type="evidence" value="ECO:0007669"/>
    <property type="project" value="TreeGrafter"/>
</dbReference>
<name>A0A368NNN2_9GAMM</name>
<dbReference type="Gene3D" id="3.30.70.2970">
    <property type="entry name" value="Protein of unknown function (DUF541), domain 2"/>
    <property type="match status" value="1"/>
</dbReference>
<organism evidence="2 3">
    <name type="scientific">Corallincola holothuriorum</name>
    <dbReference type="NCBI Taxonomy" id="2282215"/>
    <lineage>
        <taxon>Bacteria</taxon>
        <taxon>Pseudomonadati</taxon>
        <taxon>Pseudomonadota</taxon>
        <taxon>Gammaproteobacteria</taxon>
        <taxon>Alteromonadales</taxon>
        <taxon>Psychromonadaceae</taxon>
        <taxon>Corallincola</taxon>
    </lineage>
</organism>
<evidence type="ECO:0000313" key="2">
    <source>
        <dbReference type="EMBL" id="RCU50911.1"/>
    </source>
</evidence>
<sequence>MTRRGKMQRVLMLVGLYLMLLMGSATAGTISVMGTATLEQIPDQVLVRLQVVKTATTATQAKSAADESVTAILDSVRGLGLADNQIDAADLRLSPRYDYQNRVRTYIGIEASRQIVLILKDPTLLAPLLDKVVSAGADEVQGVNWHFSQLKSLQHQARIAALKDARKQAQELAAVYGAKLGEVERIDTVNQASPMPQLRMAMADESAGYQAPTQQISVQVWVEFELD</sequence>